<feature type="region of interest" description="Disordered" evidence="1">
    <location>
        <begin position="87"/>
        <end position="115"/>
    </location>
</feature>
<dbReference type="Proteomes" id="UP000886523">
    <property type="component" value="Unassembled WGS sequence"/>
</dbReference>
<proteinExistence type="predicted"/>
<dbReference type="EMBL" id="MU128919">
    <property type="protein sequence ID" value="KAF9519212.1"/>
    <property type="molecule type" value="Genomic_DNA"/>
</dbReference>
<protein>
    <submittedName>
        <fullName evidence="2">Uncharacterized protein</fullName>
    </submittedName>
</protein>
<evidence type="ECO:0000256" key="1">
    <source>
        <dbReference type="SAM" id="MobiDB-lite"/>
    </source>
</evidence>
<dbReference type="AlphaFoldDB" id="A0A9P6B878"/>
<feature type="region of interest" description="Disordered" evidence="1">
    <location>
        <begin position="12"/>
        <end position="73"/>
    </location>
</feature>
<reference evidence="2" key="1">
    <citation type="journal article" date="2020" name="Nat. Commun.">
        <title>Large-scale genome sequencing of mycorrhizal fungi provides insights into the early evolution of symbiotic traits.</title>
        <authorList>
            <person name="Miyauchi S."/>
            <person name="Kiss E."/>
            <person name="Kuo A."/>
            <person name="Drula E."/>
            <person name="Kohler A."/>
            <person name="Sanchez-Garcia M."/>
            <person name="Morin E."/>
            <person name="Andreopoulos B."/>
            <person name="Barry K.W."/>
            <person name="Bonito G."/>
            <person name="Buee M."/>
            <person name="Carver A."/>
            <person name="Chen C."/>
            <person name="Cichocki N."/>
            <person name="Clum A."/>
            <person name="Culley D."/>
            <person name="Crous P.W."/>
            <person name="Fauchery L."/>
            <person name="Girlanda M."/>
            <person name="Hayes R.D."/>
            <person name="Keri Z."/>
            <person name="LaButti K."/>
            <person name="Lipzen A."/>
            <person name="Lombard V."/>
            <person name="Magnuson J."/>
            <person name="Maillard F."/>
            <person name="Murat C."/>
            <person name="Nolan M."/>
            <person name="Ohm R.A."/>
            <person name="Pangilinan J."/>
            <person name="Pereira M.F."/>
            <person name="Perotto S."/>
            <person name="Peter M."/>
            <person name="Pfister S."/>
            <person name="Riley R."/>
            <person name="Sitrit Y."/>
            <person name="Stielow J.B."/>
            <person name="Szollosi G."/>
            <person name="Zifcakova L."/>
            <person name="Stursova M."/>
            <person name="Spatafora J.W."/>
            <person name="Tedersoo L."/>
            <person name="Vaario L.M."/>
            <person name="Yamada A."/>
            <person name="Yan M."/>
            <person name="Wang P."/>
            <person name="Xu J."/>
            <person name="Bruns T."/>
            <person name="Baldrian P."/>
            <person name="Vilgalys R."/>
            <person name="Dunand C."/>
            <person name="Henrissat B."/>
            <person name="Grigoriev I.V."/>
            <person name="Hibbett D."/>
            <person name="Nagy L.G."/>
            <person name="Martin F.M."/>
        </authorList>
    </citation>
    <scope>NUCLEOTIDE SEQUENCE</scope>
    <source>
        <strain evidence="2">UP504</strain>
    </source>
</reference>
<keyword evidence="3" id="KW-1185">Reference proteome</keyword>
<evidence type="ECO:0000313" key="3">
    <source>
        <dbReference type="Proteomes" id="UP000886523"/>
    </source>
</evidence>
<evidence type="ECO:0000313" key="2">
    <source>
        <dbReference type="EMBL" id="KAF9519212.1"/>
    </source>
</evidence>
<gene>
    <name evidence="2" type="ORF">BS47DRAFT_80092</name>
</gene>
<comment type="caution">
    <text evidence="2">The sequence shown here is derived from an EMBL/GenBank/DDBJ whole genome shotgun (WGS) entry which is preliminary data.</text>
</comment>
<name>A0A9P6B878_9AGAM</name>
<organism evidence="2 3">
    <name type="scientific">Hydnum rufescens UP504</name>
    <dbReference type="NCBI Taxonomy" id="1448309"/>
    <lineage>
        <taxon>Eukaryota</taxon>
        <taxon>Fungi</taxon>
        <taxon>Dikarya</taxon>
        <taxon>Basidiomycota</taxon>
        <taxon>Agaricomycotina</taxon>
        <taxon>Agaricomycetes</taxon>
        <taxon>Cantharellales</taxon>
        <taxon>Hydnaceae</taxon>
        <taxon>Hydnum</taxon>
    </lineage>
</organism>
<sequence length="410" mass="44894">MRRLPFWLSRACGSLSPGHPLRKFGPPTPPFTESPDTSREEESWRKDNSPGVLLNSTGPHQQSLPISAPNLSVSRSNRPAKLLTNTQSGAHSFPVSGSHRNHAQSPVPSFPTVSDDSFAYPPPRLVASRSSIFVSPSPGSAAFSLYVEQDPRSYAPDQANFGIQRLGKLRTDSDSIVGSPPKRDNELPASPVIHSSVEIKHPSTRKLMKFDGFAPTTRLFSMSPVPTISMNPLIHQPHPETNNIYSNQMLRKSLLEPSLVQDDAVSVALRANQSFLAPTLGVTIPAPASPKRPHPITPMVHRPMQSFRERPDSIDVLTDISAPLDERPELSVPFIYRNPYLATPSTSAPESPSPFRADPSRRLKRKRDMYGDRLLEYASFAAEDAPIPALILSLGLGSEGTFRDPKSVAV</sequence>
<accession>A0A9P6B878</accession>
<feature type="compositionally biased region" description="Basic and acidic residues" evidence="1">
    <location>
        <begin position="36"/>
        <end position="48"/>
    </location>
</feature>
<feature type="compositionally biased region" description="Polar residues" evidence="1">
    <location>
        <begin position="103"/>
        <end position="115"/>
    </location>
</feature>
<feature type="compositionally biased region" description="Polar residues" evidence="1">
    <location>
        <begin position="54"/>
        <end position="73"/>
    </location>
</feature>